<evidence type="ECO:0000256" key="1">
    <source>
        <dbReference type="PROSITE-ProRule" id="PRU00182"/>
    </source>
</evidence>
<dbReference type="InterPro" id="IPR012677">
    <property type="entry name" value="Nucleotide-bd_a/b_plait_sf"/>
</dbReference>
<sequence>MTVYEHFRPEEAPLIDRFTDWKNQTERRYKPRLTDFLDPRQQFILKSVIGNNGDVHVVFSGGYPGSERKRALILPAYVPYDETQFKLSFVEAVFASRFSSLHHSSLLGALLGTGVDRDKIGDLLVSERHAQFICAKEIESWLLLNLTAAGRTPVTCRTIDPASLIHKTESWIENEGTVASLRLDAVLSELYHLPRAKTAAFISHDLVKVNWQVIGKKDFEIREGDMISLRGYGRSKILAVEGLTKKNKIRLRYGKLG</sequence>
<dbReference type="SUPFAM" id="SSF55174">
    <property type="entry name" value="Alpha-L RNA-binding motif"/>
    <property type="match status" value="1"/>
</dbReference>
<dbReference type="Pfam" id="PF21278">
    <property type="entry name" value="YlmH_1st"/>
    <property type="match status" value="1"/>
</dbReference>
<dbReference type="Gene3D" id="3.30.1370.160">
    <property type="match status" value="1"/>
</dbReference>
<dbReference type="Gene3D" id="3.10.290.10">
    <property type="entry name" value="RNA-binding S4 domain"/>
    <property type="match status" value="1"/>
</dbReference>
<dbReference type="PROSITE" id="PS50889">
    <property type="entry name" value="S4"/>
    <property type="match status" value="1"/>
</dbReference>
<dbReference type="Gene3D" id="3.30.70.330">
    <property type="match status" value="1"/>
</dbReference>
<dbReference type="InterPro" id="IPR036986">
    <property type="entry name" value="S4_RNA-bd_sf"/>
</dbReference>
<keyword evidence="1" id="KW-0694">RNA-binding</keyword>
<feature type="domain" description="RNA-binding S4" evidence="2">
    <location>
        <begin position="181"/>
        <end position="243"/>
    </location>
</feature>
<dbReference type="Pfam" id="PF17774">
    <property type="entry name" value="YlmH_RBD"/>
    <property type="match status" value="1"/>
</dbReference>
<evidence type="ECO:0000313" key="3">
    <source>
        <dbReference type="EMBL" id="XCJ15982.1"/>
    </source>
</evidence>
<accession>A0AAU8ICL6</accession>
<proteinExistence type="predicted"/>
<dbReference type="SMART" id="SM00363">
    <property type="entry name" value="S4"/>
    <property type="match status" value="1"/>
</dbReference>
<dbReference type="InterPro" id="IPR048443">
    <property type="entry name" value="RqcP2_N"/>
</dbReference>
<protein>
    <submittedName>
        <fullName evidence="3">RNA-binding protein</fullName>
    </submittedName>
</protein>
<dbReference type="PANTHER" id="PTHR13633:SF3">
    <property type="entry name" value="MITOCHONDRIAL TRANSCRIPTION RESCUE FACTOR 1"/>
    <property type="match status" value="1"/>
</dbReference>
<dbReference type="PANTHER" id="PTHR13633">
    <property type="entry name" value="MITOCHONDRIAL TRANSCRIPTION RESCUE FACTOR 1"/>
    <property type="match status" value="1"/>
</dbReference>
<dbReference type="InterPro" id="IPR002942">
    <property type="entry name" value="S4_RNA-bd"/>
</dbReference>
<dbReference type="AlphaFoldDB" id="A0AAU8ICL6"/>
<evidence type="ECO:0000259" key="2">
    <source>
        <dbReference type="SMART" id="SM00363"/>
    </source>
</evidence>
<dbReference type="GO" id="GO:0003723">
    <property type="term" value="F:RNA binding"/>
    <property type="evidence" value="ECO:0007669"/>
    <property type="project" value="UniProtKB-KW"/>
</dbReference>
<dbReference type="Pfam" id="PF01479">
    <property type="entry name" value="S4"/>
    <property type="match status" value="1"/>
</dbReference>
<dbReference type="RefSeq" id="WP_129929167.1">
    <property type="nucleotide sequence ID" value="NZ_CP159510.1"/>
</dbReference>
<organism evidence="3">
    <name type="scientific">Sporolactobacillus sp. Y61</name>
    <dbReference type="NCBI Taxonomy" id="3160863"/>
    <lineage>
        <taxon>Bacteria</taxon>
        <taxon>Bacillati</taxon>
        <taxon>Bacillota</taxon>
        <taxon>Bacilli</taxon>
        <taxon>Bacillales</taxon>
        <taxon>Sporolactobacillaceae</taxon>
        <taxon>Sporolactobacillus</taxon>
    </lineage>
</organism>
<dbReference type="InterPro" id="IPR040591">
    <property type="entry name" value="RqcP2_RBD"/>
</dbReference>
<dbReference type="CDD" id="cd00165">
    <property type="entry name" value="S4"/>
    <property type="match status" value="1"/>
</dbReference>
<name>A0AAU8ICL6_9BACL</name>
<reference evidence="3" key="1">
    <citation type="submission" date="2024-06" db="EMBL/GenBank/DDBJ databases">
        <authorList>
            <person name="Fan A."/>
            <person name="Zhang F.Y."/>
            <person name="Zhang L."/>
        </authorList>
    </citation>
    <scope>NUCLEOTIDE SEQUENCE</scope>
    <source>
        <strain evidence="3">Y61</strain>
    </source>
</reference>
<dbReference type="EMBL" id="CP159510">
    <property type="protein sequence ID" value="XCJ15982.1"/>
    <property type="molecule type" value="Genomic_DNA"/>
</dbReference>
<gene>
    <name evidence="3" type="ORF">ABNN70_09705</name>
</gene>